<proteinExistence type="predicted"/>
<organism evidence="6 7">
    <name type="scientific">Leptotrombidium deliense</name>
    <dbReference type="NCBI Taxonomy" id="299467"/>
    <lineage>
        <taxon>Eukaryota</taxon>
        <taxon>Metazoa</taxon>
        <taxon>Ecdysozoa</taxon>
        <taxon>Arthropoda</taxon>
        <taxon>Chelicerata</taxon>
        <taxon>Arachnida</taxon>
        <taxon>Acari</taxon>
        <taxon>Acariformes</taxon>
        <taxon>Trombidiformes</taxon>
        <taxon>Prostigmata</taxon>
        <taxon>Anystina</taxon>
        <taxon>Parasitengona</taxon>
        <taxon>Trombiculoidea</taxon>
        <taxon>Trombiculidae</taxon>
        <taxon>Leptotrombidium</taxon>
    </lineage>
</organism>
<dbReference type="InterPro" id="IPR036734">
    <property type="entry name" value="Neur_chan_lig-bd_sf"/>
</dbReference>
<name>A0A443S7R8_9ACAR</name>
<comment type="caution">
    <text evidence="6">The sequence shown here is derived from an EMBL/GenBank/DDBJ whole genome shotgun (WGS) entry which is preliminary data.</text>
</comment>
<dbReference type="InterPro" id="IPR006202">
    <property type="entry name" value="Neur_chan_lig-bd"/>
</dbReference>
<evidence type="ECO:0000256" key="3">
    <source>
        <dbReference type="SAM" id="MobiDB-lite"/>
    </source>
</evidence>
<keyword evidence="7" id="KW-1185">Reference proteome</keyword>
<feature type="region of interest" description="Disordered" evidence="3">
    <location>
        <begin position="27"/>
        <end position="50"/>
    </location>
</feature>
<feature type="non-terminal residue" evidence="6">
    <location>
        <position position="256"/>
    </location>
</feature>
<dbReference type="GO" id="GO:0004888">
    <property type="term" value="F:transmembrane signaling receptor activity"/>
    <property type="evidence" value="ECO:0007669"/>
    <property type="project" value="InterPro"/>
</dbReference>
<dbReference type="InterPro" id="IPR006201">
    <property type="entry name" value="Neur_channel"/>
</dbReference>
<dbReference type="SUPFAM" id="SSF63712">
    <property type="entry name" value="Nicotinic receptor ligand binding domain-like"/>
    <property type="match status" value="1"/>
</dbReference>
<protein>
    <submittedName>
        <fullName evidence="6">Glycine receptor subunit alpha-2-like protein</fullName>
    </submittedName>
</protein>
<dbReference type="AlphaFoldDB" id="A0A443S7R8"/>
<evidence type="ECO:0000256" key="4">
    <source>
        <dbReference type="SAM" id="SignalP"/>
    </source>
</evidence>
<dbReference type="PANTHER" id="PTHR18945">
    <property type="entry name" value="NEUROTRANSMITTER GATED ION CHANNEL"/>
    <property type="match status" value="1"/>
</dbReference>
<evidence type="ECO:0000259" key="5">
    <source>
        <dbReference type="Pfam" id="PF02931"/>
    </source>
</evidence>
<keyword evidence="4" id="KW-0732">Signal</keyword>
<feature type="domain" description="Neurotransmitter-gated ion-channel ligand-binding" evidence="5">
    <location>
        <begin position="56"/>
        <end position="237"/>
    </location>
</feature>
<dbReference type="VEuPathDB" id="VectorBase:LDEU008483"/>
<keyword evidence="6" id="KW-0675">Receptor</keyword>
<dbReference type="Pfam" id="PF02931">
    <property type="entry name" value="Neur_chan_LBD"/>
    <property type="match status" value="1"/>
</dbReference>
<dbReference type="InterPro" id="IPR018000">
    <property type="entry name" value="Neurotransmitter_ion_chnl_CS"/>
</dbReference>
<dbReference type="GO" id="GO:0005230">
    <property type="term" value="F:extracellular ligand-gated monoatomic ion channel activity"/>
    <property type="evidence" value="ECO:0007669"/>
    <property type="project" value="InterPro"/>
</dbReference>
<sequence>MNRTHLLLLLITSNYLSVIIVCQEEEDEPATANDDKNDDGMPGDSEDHMLDNVDYPPFSSDDDNRNLTLKFFLEDVNSVNAKEMDFRIDYYMIQTWHPAEQYCVHYSKILNASDIIIEKNTAIISDWSFIQKQFWIPDTFMTTAKKVEIPSKLSDMRMLNITVRDLENNDLNCTMEYTIRLMAMVSCQMDFHEYPFDVQDCQIRFHSYDHLQLNYVWHPDFPINESDEIMMLNYDRHMKTTFGTIISLNDTYTVLI</sequence>
<reference evidence="6 7" key="1">
    <citation type="journal article" date="2018" name="Gigascience">
        <title>Genomes of trombidid mites reveal novel predicted allergens and laterally-transferred genes associated with secondary metabolism.</title>
        <authorList>
            <person name="Dong X."/>
            <person name="Chaisiri K."/>
            <person name="Xia D."/>
            <person name="Armstrong S.D."/>
            <person name="Fang Y."/>
            <person name="Donnelly M.J."/>
            <person name="Kadowaki T."/>
            <person name="McGarry J.W."/>
            <person name="Darby A.C."/>
            <person name="Makepeace B.L."/>
        </authorList>
    </citation>
    <scope>NUCLEOTIDE SEQUENCE [LARGE SCALE GENOMIC DNA]</scope>
    <source>
        <strain evidence="6">UoL-UT</strain>
    </source>
</reference>
<evidence type="ECO:0000256" key="1">
    <source>
        <dbReference type="ARBA" id="ARBA00004141"/>
    </source>
</evidence>
<evidence type="ECO:0000313" key="6">
    <source>
        <dbReference type="EMBL" id="RWS23557.1"/>
    </source>
</evidence>
<dbReference type="STRING" id="299467.A0A443S7R8"/>
<dbReference type="Gene3D" id="2.70.170.10">
    <property type="entry name" value="Neurotransmitter-gated ion-channel ligand-binding domain"/>
    <property type="match status" value="1"/>
</dbReference>
<dbReference type="GO" id="GO:0016020">
    <property type="term" value="C:membrane"/>
    <property type="evidence" value="ECO:0007669"/>
    <property type="project" value="UniProtKB-SubCell"/>
</dbReference>
<feature type="chain" id="PRO_5019104707" evidence="4">
    <location>
        <begin position="23"/>
        <end position="256"/>
    </location>
</feature>
<dbReference type="EMBL" id="NCKV01006257">
    <property type="protein sequence ID" value="RWS23557.1"/>
    <property type="molecule type" value="Genomic_DNA"/>
</dbReference>
<comment type="subcellular location">
    <subcellularLocation>
        <location evidence="1">Membrane</location>
        <topology evidence="1">Multi-pass membrane protein</topology>
    </subcellularLocation>
</comment>
<keyword evidence="2" id="KW-0472">Membrane</keyword>
<feature type="signal peptide" evidence="4">
    <location>
        <begin position="1"/>
        <end position="22"/>
    </location>
</feature>
<dbReference type="PROSITE" id="PS00236">
    <property type="entry name" value="NEUROTR_ION_CHANNEL"/>
    <property type="match status" value="1"/>
</dbReference>
<dbReference type="OrthoDB" id="6424542at2759"/>
<gene>
    <name evidence="6" type="ORF">B4U80_13916</name>
</gene>
<evidence type="ECO:0000256" key="2">
    <source>
        <dbReference type="ARBA" id="ARBA00023136"/>
    </source>
</evidence>
<feature type="compositionally biased region" description="Basic and acidic residues" evidence="3">
    <location>
        <begin position="33"/>
        <end position="50"/>
    </location>
</feature>
<evidence type="ECO:0000313" key="7">
    <source>
        <dbReference type="Proteomes" id="UP000288716"/>
    </source>
</evidence>
<dbReference type="Proteomes" id="UP000288716">
    <property type="component" value="Unassembled WGS sequence"/>
</dbReference>
<accession>A0A443S7R8</accession>